<feature type="transmembrane region" description="Helical" evidence="2">
    <location>
        <begin position="817"/>
        <end position="836"/>
    </location>
</feature>
<dbReference type="Proteomes" id="UP000239899">
    <property type="component" value="Unassembled WGS sequence"/>
</dbReference>
<sequence>MTDQLAEARIELHGCRAELQAAKQQLAALQAAAGSAQVEARPDGQQDLISDLALAEEKIEAADQQLAADESEEAASGRDLRVLRQQLSAMRIALVEARARLAEQEARLTSCPADAGEAGKKQALLLELQGCREDVAQLGEVQRRAAELAEENRQLQARAAKAPGTCPPAPPCVCEPGVHVTRVPDSPRASRRTELLQNQLLADALAEVQQLEEDNEKLRAQLTALSLEASSYSELRASLAAAHNRSAELSQELARCTGSLQVAQQQGTELRTERDELKTSLATSKGHLTTCTNRNHALAQSQKKLQEEKAEAERLLQQGDAGIAARLEAAAEEAEQRLAAAADEHATALAAAEARHAAAAEQAQQRLAATEAALAAVEKEKAEVANDKKAAESAASKAEVARRDAEVARATAEAELRAVREGKEKEIERLERLLAAQEEAARELRLAEQMRREAETGWLPLWAQRRWRAACEAAAARLAALRHGAAQSYQAASQRIAASAQSSWAAAEAAVGGLLGPPVNAVQQAASQAWEQHLRPLLNRRVRNWPEFEAAIREAPSEAAQRAEAAAASAQRSAITAKAAADAALLRQLARVPQLRPLARPEVASAAVWAAVAAVTVPLAWALTLATLRWLLFRLRPGRVAVVPPGSSSAWARLEAALGYQWEQDATRRAAVDGDSRGGTGRFAWLGDRLAQLLAAEAAFKLQPEDAAPDALAAAAAGLAAELAVGAKARAAGLTRLVQLGPGLESLRLAEAKERELYAACLGAAFADAGRHGFSKALLAHVAAEPRALRCRSALCLHFSSPQVEQQYQAWLAPAQLWTDILSSLLIVAAMLIVALRPPFQLWHNAPGTLALGAGMLAPLAFTLLSGPRYAAWRDSFMALFRLYAIVFACTAGIPAIAVPLPPERVHHWGPFWRLSGAESLLASALGFLLRQSLHVPVQAAALAVALSSLPTMCAQSFPDGCRATCLTRGALAAVGLGCAVPALLLHVLEQRSRATFARLLRETAADC</sequence>
<dbReference type="AlphaFoldDB" id="A0A2P6TY39"/>
<keyword evidence="2" id="KW-1133">Transmembrane helix</keyword>
<dbReference type="OrthoDB" id="10591119at2759"/>
<organism evidence="3 4">
    <name type="scientific">Chlorella sorokiniana</name>
    <name type="common">Freshwater green alga</name>
    <dbReference type="NCBI Taxonomy" id="3076"/>
    <lineage>
        <taxon>Eukaryota</taxon>
        <taxon>Viridiplantae</taxon>
        <taxon>Chlorophyta</taxon>
        <taxon>core chlorophytes</taxon>
        <taxon>Trebouxiophyceae</taxon>
        <taxon>Chlorellales</taxon>
        <taxon>Chlorellaceae</taxon>
        <taxon>Chlorella clade</taxon>
        <taxon>Chlorella</taxon>
    </lineage>
</organism>
<feature type="transmembrane region" description="Helical" evidence="2">
    <location>
        <begin position="606"/>
        <end position="632"/>
    </location>
</feature>
<comment type="caution">
    <text evidence="3">The sequence shown here is derived from an EMBL/GenBank/DDBJ whole genome shotgun (WGS) entry which is preliminary data.</text>
</comment>
<evidence type="ECO:0000256" key="1">
    <source>
        <dbReference type="SAM" id="Coils"/>
    </source>
</evidence>
<gene>
    <name evidence="3" type="ORF">C2E21_2347</name>
</gene>
<protein>
    <submittedName>
        <fullName evidence="3">Uncharacterized protein</fullName>
    </submittedName>
</protein>
<evidence type="ECO:0000313" key="4">
    <source>
        <dbReference type="Proteomes" id="UP000239899"/>
    </source>
</evidence>
<feature type="transmembrane region" description="Helical" evidence="2">
    <location>
        <begin position="848"/>
        <end position="867"/>
    </location>
</feature>
<keyword evidence="4" id="KW-1185">Reference proteome</keyword>
<evidence type="ECO:0000256" key="2">
    <source>
        <dbReference type="SAM" id="Phobius"/>
    </source>
</evidence>
<name>A0A2P6TY39_CHLSO</name>
<reference evidence="3 4" key="1">
    <citation type="journal article" date="2018" name="Plant J.">
        <title>Genome sequences of Chlorella sorokiniana UTEX 1602 and Micractinium conductrix SAG 241.80: implications to maltose excretion by a green alga.</title>
        <authorList>
            <person name="Arriola M.B."/>
            <person name="Velmurugan N."/>
            <person name="Zhang Y."/>
            <person name="Plunkett M.H."/>
            <person name="Hondzo H."/>
            <person name="Barney B.M."/>
        </authorList>
    </citation>
    <scope>NUCLEOTIDE SEQUENCE [LARGE SCALE GENOMIC DNA]</scope>
    <source>
        <strain evidence="4">UTEX 1602</strain>
    </source>
</reference>
<evidence type="ECO:0000313" key="3">
    <source>
        <dbReference type="EMBL" id="PRW58985.1"/>
    </source>
</evidence>
<keyword evidence="1" id="KW-0175">Coiled coil</keyword>
<feature type="transmembrane region" description="Helical" evidence="2">
    <location>
        <begin position="970"/>
        <end position="989"/>
    </location>
</feature>
<feature type="coiled-coil region" evidence="1">
    <location>
        <begin position="201"/>
        <end position="453"/>
    </location>
</feature>
<keyword evidence="2" id="KW-0472">Membrane</keyword>
<accession>A0A2P6TY39</accession>
<keyword evidence="2" id="KW-0812">Transmembrane</keyword>
<proteinExistence type="predicted"/>
<feature type="coiled-coil region" evidence="1">
    <location>
        <begin position="5"/>
        <end position="107"/>
    </location>
</feature>
<feature type="transmembrane region" description="Helical" evidence="2">
    <location>
        <begin position="879"/>
        <end position="899"/>
    </location>
</feature>
<dbReference type="EMBL" id="LHPG02000004">
    <property type="protein sequence ID" value="PRW58985.1"/>
    <property type="molecule type" value="Genomic_DNA"/>
</dbReference>